<feature type="region of interest" description="Disordered" evidence="1">
    <location>
        <begin position="1"/>
        <end position="52"/>
    </location>
</feature>
<keyword evidence="4" id="KW-1185">Reference proteome</keyword>
<evidence type="ECO:0000313" key="4">
    <source>
        <dbReference type="Proteomes" id="UP000468687"/>
    </source>
</evidence>
<comment type="caution">
    <text evidence="3">The sequence shown here is derived from an EMBL/GenBank/DDBJ whole genome shotgun (WGS) entry which is preliminary data.</text>
</comment>
<sequence length="326" mass="33922">MADEPDQERDEQPADEVAAEQSKDTPDGSPDGTPDRTPAEEPTLLVKRGVEKPRRFSRPAVVGGGVALALVAVVGGLAVLSESRQDDDASAAGAERNDIEDDPIGEIGERIDAAMRDLTSVRVVLQPTDAQLPPFDLRLDVEGDCSGSVGTDGAFGEVLAVDDQFFFRPGPEYWAAYAGAPAEGEGQGEGEGQAAQIAALQEAVGDRWIDGTESADATSLGVLCRQGLEALLGDTYDADAFEEDGWLVSDEVEVDGRPAVTLTNGAGNATLRVATTGEPYILEAEVAQGSSGATYTFSEQNEPLDLSAPAADEIATNEELQAAVGG</sequence>
<organism evidence="3 4">
    <name type="scientific">Nocardioides zeae</name>
    <dbReference type="NCBI Taxonomy" id="1457234"/>
    <lineage>
        <taxon>Bacteria</taxon>
        <taxon>Bacillati</taxon>
        <taxon>Actinomycetota</taxon>
        <taxon>Actinomycetes</taxon>
        <taxon>Propionibacteriales</taxon>
        <taxon>Nocardioidaceae</taxon>
        <taxon>Nocardioides</taxon>
    </lineage>
</organism>
<feature type="compositionally biased region" description="Acidic residues" evidence="1">
    <location>
        <begin position="1"/>
        <end position="18"/>
    </location>
</feature>
<evidence type="ECO:0000256" key="2">
    <source>
        <dbReference type="SAM" id="Phobius"/>
    </source>
</evidence>
<feature type="region of interest" description="Disordered" evidence="1">
    <location>
        <begin position="83"/>
        <end position="104"/>
    </location>
</feature>
<dbReference type="AlphaFoldDB" id="A0A6P0HGK8"/>
<evidence type="ECO:0000313" key="3">
    <source>
        <dbReference type="EMBL" id="NEN77839.1"/>
    </source>
</evidence>
<proteinExistence type="predicted"/>
<keyword evidence="2" id="KW-0472">Membrane</keyword>
<reference evidence="3 4" key="1">
    <citation type="journal article" date="2014" name="Int. J. Syst. Evol. Microbiol.">
        <title>Nocardioides zeae sp. nov., isolated from the stem of Zea mays.</title>
        <authorList>
            <person name="Glaeser S.P."/>
            <person name="McInroy J.A."/>
            <person name="Busse H.J."/>
            <person name="Kampfer P."/>
        </authorList>
    </citation>
    <scope>NUCLEOTIDE SEQUENCE [LARGE SCALE GENOMIC DNA]</scope>
    <source>
        <strain evidence="3 4">JCM 30728</strain>
    </source>
</reference>
<gene>
    <name evidence="3" type="ORF">G3T38_06070</name>
</gene>
<feature type="transmembrane region" description="Helical" evidence="2">
    <location>
        <begin position="60"/>
        <end position="80"/>
    </location>
</feature>
<dbReference type="Proteomes" id="UP000468687">
    <property type="component" value="Unassembled WGS sequence"/>
</dbReference>
<protein>
    <recommendedName>
        <fullName evidence="5">LppX_LprAFG lipoprotein</fullName>
    </recommendedName>
</protein>
<name>A0A6P0HGK8_9ACTN</name>
<dbReference type="EMBL" id="JAAGXA010000003">
    <property type="protein sequence ID" value="NEN77839.1"/>
    <property type="molecule type" value="Genomic_DNA"/>
</dbReference>
<evidence type="ECO:0008006" key="5">
    <source>
        <dbReference type="Google" id="ProtNLM"/>
    </source>
</evidence>
<keyword evidence="2" id="KW-1133">Transmembrane helix</keyword>
<evidence type="ECO:0000256" key="1">
    <source>
        <dbReference type="SAM" id="MobiDB-lite"/>
    </source>
</evidence>
<dbReference type="RefSeq" id="WP_163771199.1">
    <property type="nucleotide sequence ID" value="NZ_JAAGXA010000003.1"/>
</dbReference>
<accession>A0A6P0HGK8</accession>
<keyword evidence="2" id="KW-0812">Transmembrane</keyword>